<evidence type="ECO:0000313" key="4">
    <source>
        <dbReference type="Proteomes" id="UP001064087"/>
    </source>
</evidence>
<dbReference type="Gene3D" id="1.20.120.160">
    <property type="entry name" value="HPT domain"/>
    <property type="match status" value="1"/>
</dbReference>
<dbReference type="Pfam" id="PF01627">
    <property type="entry name" value="Hpt"/>
    <property type="match status" value="1"/>
</dbReference>
<feature type="domain" description="HPt" evidence="2">
    <location>
        <begin position="21"/>
        <end position="85"/>
    </location>
</feature>
<dbReference type="RefSeq" id="WP_263046986.1">
    <property type="nucleotide sequence ID" value="NZ_CP106738.1"/>
</dbReference>
<reference evidence="3" key="1">
    <citation type="submission" date="2022-10" db="EMBL/GenBank/DDBJ databases">
        <title>Roseovarius pelagicus sp. nov., isolated from Arctic seawater.</title>
        <authorList>
            <person name="Hong Y.W."/>
            <person name="Hwang C.Y."/>
        </authorList>
    </citation>
    <scope>NUCLEOTIDE SEQUENCE</scope>
    <source>
        <strain evidence="3">HL-MP18</strain>
    </source>
</reference>
<keyword evidence="1" id="KW-0902">Two-component regulatory system</keyword>
<accession>A0ABY6D6W9</accession>
<evidence type="ECO:0000259" key="2">
    <source>
        <dbReference type="Pfam" id="PF01627"/>
    </source>
</evidence>
<dbReference type="InterPro" id="IPR008207">
    <property type="entry name" value="Sig_transdc_His_kin_Hpt_dom"/>
</dbReference>
<sequence length="110" mass="12292">MIDWSRVAELHDEIGAEDFGDVVELFLEEVQEEIGKLRASEPPKEWEAMLHFLKGSALNLGFLHFSDLCQTGETAAAHAEFEQINIANILESFDASCVEFLAGLDRLHST</sequence>
<proteinExistence type="predicted"/>
<gene>
    <name evidence="3" type="ORF">N7U68_12285</name>
</gene>
<dbReference type="Proteomes" id="UP001064087">
    <property type="component" value="Chromosome"/>
</dbReference>
<organism evidence="3 4">
    <name type="scientific">Roseovarius pelagicus</name>
    <dbReference type="NCBI Taxonomy" id="2980108"/>
    <lineage>
        <taxon>Bacteria</taxon>
        <taxon>Pseudomonadati</taxon>
        <taxon>Pseudomonadota</taxon>
        <taxon>Alphaproteobacteria</taxon>
        <taxon>Rhodobacterales</taxon>
        <taxon>Roseobacteraceae</taxon>
        <taxon>Roseovarius</taxon>
    </lineage>
</organism>
<keyword evidence="4" id="KW-1185">Reference proteome</keyword>
<dbReference type="InterPro" id="IPR036641">
    <property type="entry name" value="HPT_dom_sf"/>
</dbReference>
<dbReference type="EMBL" id="CP106738">
    <property type="protein sequence ID" value="UXX81901.1"/>
    <property type="molecule type" value="Genomic_DNA"/>
</dbReference>
<protein>
    <submittedName>
        <fullName evidence="3">Hpt domain-containing protein</fullName>
    </submittedName>
</protein>
<name>A0ABY6D6W9_9RHOB</name>
<evidence type="ECO:0000313" key="3">
    <source>
        <dbReference type="EMBL" id="UXX81901.1"/>
    </source>
</evidence>
<evidence type="ECO:0000256" key="1">
    <source>
        <dbReference type="ARBA" id="ARBA00023012"/>
    </source>
</evidence>
<dbReference type="SUPFAM" id="SSF47226">
    <property type="entry name" value="Histidine-containing phosphotransfer domain, HPT domain"/>
    <property type="match status" value="1"/>
</dbReference>